<evidence type="ECO:0000256" key="9">
    <source>
        <dbReference type="ARBA" id="ARBA00047308"/>
    </source>
</evidence>
<dbReference type="KEGG" id="bhp:BHAMNSH16_03375"/>
<evidence type="ECO:0000256" key="3">
    <source>
        <dbReference type="ARBA" id="ARBA00022692"/>
    </source>
</evidence>
<evidence type="ECO:0000256" key="5">
    <source>
        <dbReference type="ARBA" id="ARBA00022967"/>
    </source>
</evidence>
<keyword evidence="10" id="KW-0067">ATP-binding</keyword>
<dbReference type="InterPro" id="IPR051014">
    <property type="entry name" value="Cation_Transport_ATPase_IB"/>
</dbReference>
<feature type="transmembrane region" description="Helical" evidence="10">
    <location>
        <begin position="568"/>
        <end position="590"/>
    </location>
</feature>
<dbReference type="SFLD" id="SFLDF00027">
    <property type="entry name" value="p-type_atpase"/>
    <property type="match status" value="1"/>
</dbReference>
<evidence type="ECO:0000256" key="2">
    <source>
        <dbReference type="ARBA" id="ARBA00006024"/>
    </source>
</evidence>
<evidence type="ECO:0000313" key="12">
    <source>
        <dbReference type="EMBL" id="ASJ20740.1"/>
    </source>
</evidence>
<dbReference type="SUPFAM" id="SSF81665">
    <property type="entry name" value="Calcium ATPase, transmembrane domain M"/>
    <property type="match status" value="1"/>
</dbReference>
<name>A0AAC9TRQ9_9SPIR</name>
<evidence type="ECO:0000256" key="8">
    <source>
        <dbReference type="ARBA" id="ARBA00039097"/>
    </source>
</evidence>
<dbReference type="PROSITE" id="PS00154">
    <property type="entry name" value="ATPASE_E1_E2"/>
    <property type="match status" value="1"/>
</dbReference>
<dbReference type="SFLD" id="SFLDG00002">
    <property type="entry name" value="C1.7:_P-type_atpase_like"/>
    <property type="match status" value="1"/>
</dbReference>
<keyword evidence="10" id="KW-1003">Cell membrane</keyword>
<dbReference type="GO" id="GO:0015086">
    <property type="term" value="F:cadmium ion transmembrane transporter activity"/>
    <property type="evidence" value="ECO:0007669"/>
    <property type="project" value="TreeGrafter"/>
</dbReference>
<dbReference type="NCBIfam" id="TIGR01494">
    <property type="entry name" value="ATPase_P-type"/>
    <property type="match status" value="1"/>
</dbReference>
<evidence type="ECO:0000256" key="7">
    <source>
        <dbReference type="ARBA" id="ARBA00023136"/>
    </source>
</evidence>
<dbReference type="Gene3D" id="3.40.50.1000">
    <property type="entry name" value="HAD superfamily/HAD-like"/>
    <property type="match status" value="1"/>
</dbReference>
<dbReference type="InterPro" id="IPR036412">
    <property type="entry name" value="HAD-like_sf"/>
</dbReference>
<dbReference type="EMBL" id="CP019914">
    <property type="protein sequence ID" value="ASJ20740.1"/>
    <property type="molecule type" value="Genomic_DNA"/>
</dbReference>
<evidence type="ECO:0000313" key="13">
    <source>
        <dbReference type="Proteomes" id="UP000264880"/>
    </source>
</evidence>
<feature type="transmembrane region" description="Helical" evidence="10">
    <location>
        <begin position="7"/>
        <end position="25"/>
    </location>
</feature>
<dbReference type="Gene3D" id="2.70.150.10">
    <property type="entry name" value="Calcium-transporting ATPase, cytoplasmic transduction domain A"/>
    <property type="match status" value="1"/>
</dbReference>
<dbReference type="Pfam" id="PF00122">
    <property type="entry name" value="E1-E2_ATPase"/>
    <property type="match status" value="1"/>
</dbReference>
<dbReference type="SUPFAM" id="SSF56784">
    <property type="entry name" value="HAD-like"/>
    <property type="match status" value="1"/>
</dbReference>
<evidence type="ECO:0000256" key="4">
    <source>
        <dbReference type="ARBA" id="ARBA00022723"/>
    </source>
</evidence>
<keyword evidence="10" id="KW-0547">Nucleotide-binding</keyword>
<dbReference type="Gene3D" id="3.40.1110.10">
    <property type="entry name" value="Calcium-transporting ATPase, cytoplasmic domain N"/>
    <property type="match status" value="1"/>
</dbReference>
<dbReference type="EC" id="7.2.2.12" evidence="8"/>
<dbReference type="InterPro" id="IPR044492">
    <property type="entry name" value="P_typ_ATPase_HD_dom"/>
</dbReference>
<dbReference type="GO" id="GO:0005886">
    <property type="term" value="C:plasma membrane"/>
    <property type="evidence" value="ECO:0007669"/>
    <property type="project" value="UniProtKB-SubCell"/>
</dbReference>
<feature type="transmembrane region" description="Helical" evidence="10">
    <location>
        <begin position="31"/>
        <end position="48"/>
    </location>
</feature>
<dbReference type="GO" id="GO:0005524">
    <property type="term" value="F:ATP binding"/>
    <property type="evidence" value="ECO:0007669"/>
    <property type="project" value="UniProtKB-UniRule"/>
</dbReference>
<dbReference type="InterPro" id="IPR008250">
    <property type="entry name" value="ATPase_P-typ_transduc_dom_A_sf"/>
</dbReference>
<dbReference type="InterPro" id="IPR059000">
    <property type="entry name" value="ATPase_P-type_domA"/>
</dbReference>
<dbReference type="AlphaFoldDB" id="A0AAC9TRQ9"/>
<dbReference type="RefSeq" id="WP_008728497.1">
    <property type="nucleotide sequence ID" value="NZ_CP019914.1"/>
</dbReference>
<keyword evidence="6 10" id="KW-1133">Transmembrane helix</keyword>
<comment type="catalytic activity">
    <reaction evidence="9">
        <text>Zn(2+)(in) + ATP + H2O = Zn(2+)(out) + ADP + phosphate + H(+)</text>
        <dbReference type="Rhea" id="RHEA:20621"/>
        <dbReference type="ChEBI" id="CHEBI:15377"/>
        <dbReference type="ChEBI" id="CHEBI:15378"/>
        <dbReference type="ChEBI" id="CHEBI:29105"/>
        <dbReference type="ChEBI" id="CHEBI:30616"/>
        <dbReference type="ChEBI" id="CHEBI:43474"/>
        <dbReference type="ChEBI" id="CHEBI:456216"/>
        <dbReference type="EC" id="7.2.2.12"/>
    </reaction>
</comment>
<gene>
    <name evidence="12" type="ORF">BHAMNSH16_03375</name>
</gene>
<dbReference type="InterPro" id="IPR018303">
    <property type="entry name" value="ATPase_P-typ_P_site"/>
</dbReference>
<evidence type="ECO:0000256" key="6">
    <source>
        <dbReference type="ARBA" id="ARBA00022989"/>
    </source>
</evidence>
<keyword evidence="7 10" id="KW-0472">Membrane</keyword>
<keyword evidence="13" id="KW-1185">Reference proteome</keyword>
<organism evidence="12 13">
    <name type="scientific">Brachyspira hampsonii</name>
    <dbReference type="NCBI Taxonomy" id="1287055"/>
    <lineage>
        <taxon>Bacteria</taxon>
        <taxon>Pseudomonadati</taxon>
        <taxon>Spirochaetota</taxon>
        <taxon>Spirochaetia</taxon>
        <taxon>Brachyspirales</taxon>
        <taxon>Brachyspiraceae</taxon>
        <taxon>Brachyspira</taxon>
    </lineage>
</organism>
<proteinExistence type="inferred from homology"/>
<comment type="subcellular location">
    <subcellularLocation>
        <location evidence="10">Cell membrane</location>
    </subcellularLocation>
    <subcellularLocation>
        <location evidence="1">Membrane</location>
    </subcellularLocation>
</comment>
<dbReference type="SFLD" id="SFLDS00003">
    <property type="entry name" value="Haloacid_Dehalogenase"/>
    <property type="match status" value="1"/>
</dbReference>
<evidence type="ECO:0000256" key="1">
    <source>
        <dbReference type="ARBA" id="ARBA00004370"/>
    </source>
</evidence>
<accession>A0AAC9TRQ9</accession>
<dbReference type="PRINTS" id="PR00120">
    <property type="entry name" value="HATPASE"/>
</dbReference>
<dbReference type="NCBIfam" id="TIGR01512">
    <property type="entry name" value="ATPase-IB2_Cd"/>
    <property type="match status" value="1"/>
</dbReference>
<dbReference type="InterPro" id="IPR023298">
    <property type="entry name" value="ATPase_P-typ_TM_dom_sf"/>
</dbReference>
<feature type="transmembrane region" description="Helical" evidence="10">
    <location>
        <begin position="271"/>
        <end position="291"/>
    </location>
</feature>
<evidence type="ECO:0000259" key="11">
    <source>
        <dbReference type="Pfam" id="PF00122"/>
    </source>
</evidence>
<comment type="similarity">
    <text evidence="2 10">Belongs to the cation transport ATPase (P-type) (TC 3.A.3) family. Type IB subfamily.</text>
</comment>
<dbReference type="GO" id="GO:0016463">
    <property type="term" value="F:P-type zinc transporter activity"/>
    <property type="evidence" value="ECO:0007669"/>
    <property type="project" value="UniProtKB-EC"/>
</dbReference>
<keyword evidence="5" id="KW-1278">Translocase</keyword>
<evidence type="ECO:0000256" key="10">
    <source>
        <dbReference type="RuleBase" id="RU362081"/>
    </source>
</evidence>
<sequence>MLKNKERLLFLSEIFLGLVVLVLLYSLHKNIHGTIEYIIFFIPYLILGREVFKNAALDFIKGKFMRESFLMSIATVGAIILHELPEALAVLIFYRVGEYFEDMAVDKSKRTIAALMAIRPDSANIIRENGNVQKADISEVHVGDNIIINPFEKVPLDSVIYEGESWIDTKALTGESMPRSVKVNDEILAGTINGDNTIKAKVIRAYGESSIAKILKLVQDSQNRKANIEQFISKFAGVYTPIVVFGAIFLTVIPTLIYGREVFSNWFQRSLTLLVVSCPCAFMVGIPLTYFASIGRASKFGIMVKGGVFLDLLAKADKVIFDKTGTLTKGEFSIREIYNTGVYDNETLLKYAAYAETGSSHPIAVSIVEHYKNHHNGIINESLISNHKDISGKGALAVVDSKNILIGGVDLLKQNNIEISEIKENINVHIAVDYEHAGGFFIDDSIKDDTKEAIDLLNSMNIKTALISGDNVNRVEAFAKEMNIQSFKGGCLPEDKVNVLEEMMKDSKASIFVGDGINDAPSLARADIGIAMGGLGSDAAIENADVVIMDDKPSKVASVIKLAKKNYIVVWENILLALVIKFAAIILGALGLASMWLAIFADTGVTVIVVLNALRLLYPLGEKDDTLNIDTKSCNIKVTDCDCGCEH</sequence>
<dbReference type="GO" id="GO:0016887">
    <property type="term" value="F:ATP hydrolysis activity"/>
    <property type="evidence" value="ECO:0007669"/>
    <property type="project" value="InterPro"/>
</dbReference>
<dbReference type="GO" id="GO:0046872">
    <property type="term" value="F:metal ion binding"/>
    <property type="evidence" value="ECO:0007669"/>
    <property type="project" value="UniProtKB-KW"/>
</dbReference>
<feature type="transmembrane region" description="Helical" evidence="10">
    <location>
        <begin position="69"/>
        <end position="94"/>
    </location>
</feature>
<dbReference type="PANTHER" id="PTHR48085:SF5">
    <property type="entry name" value="CADMIUM_ZINC-TRANSPORTING ATPASE HMA4-RELATED"/>
    <property type="match status" value="1"/>
</dbReference>
<reference evidence="12 13" key="1">
    <citation type="submission" date="2017-02" db="EMBL/GenBank/DDBJ databases">
        <title>Complete genome sequence of Brachyspira hampsonii genomovar I strain NSH-16 (ATCC BAA-2463).</title>
        <authorList>
            <person name="Mirajkar N.S."/>
            <person name="Gebhart C.J."/>
        </authorList>
    </citation>
    <scope>NUCLEOTIDE SEQUENCE [LARGE SCALE GENOMIC DNA]</scope>
    <source>
        <strain evidence="12 13">NSH-16</strain>
    </source>
</reference>
<keyword evidence="3 10" id="KW-0812">Transmembrane</keyword>
<dbReference type="InterPro" id="IPR023299">
    <property type="entry name" value="ATPase_P-typ_cyto_dom_N"/>
</dbReference>
<dbReference type="InterPro" id="IPR001757">
    <property type="entry name" value="P_typ_ATPase"/>
</dbReference>
<feature type="transmembrane region" description="Helical" evidence="10">
    <location>
        <begin position="596"/>
        <end position="618"/>
    </location>
</feature>
<dbReference type="InterPro" id="IPR023214">
    <property type="entry name" value="HAD_sf"/>
</dbReference>
<feature type="domain" description="P-type ATPase A" evidence="11">
    <location>
        <begin position="119"/>
        <end position="219"/>
    </location>
</feature>
<dbReference type="NCBIfam" id="TIGR01525">
    <property type="entry name" value="ATPase-IB_hvy"/>
    <property type="match status" value="1"/>
</dbReference>
<protein>
    <recommendedName>
        <fullName evidence="8">P-type Zn(2+) transporter</fullName>
        <ecNumber evidence="8">7.2.2.12</ecNumber>
    </recommendedName>
</protein>
<dbReference type="Proteomes" id="UP000264880">
    <property type="component" value="Chromosome"/>
</dbReference>
<dbReference type="SUPFAM" id="SSF81653">
    <property type="entry name" value="Calcium ATPase, transduction domain A"/>
    <property type="match status" value="1"/>
</dbReference>
<feature type="transmembrane region" description="Helical" evidence="10">
    <location>
        <begin position="238"/>
        <end position="259"/>
    </location>
</feature>
<dbReference type="PANTHER" id="PTHR48085">
    <property type="entry name" value="CADMIUM/ZINC-TRANSPORTING ATPASE HMA2-RELATED"/>
    <property type="match status" value="1"/>
</dbReference>
<keyword evidence="4 10" id="KW-0479">Metal-binding</keyword>
<dbReference type="Pfam" id="PF00702">
    <property type="entry name" value="Hydrolase"/>
    <property type="match status" value="1"/>
</dbReference>
<dbReference type="InterPro" id="IPR027256">
    <property type="entry name" value="P-typ_ATPase_IB"/>
</dbReference>
<dbReference type="PRINTS" id="PR00119">
    <property type="entry name" value="CATATPASE"/>
</dbReference>